<dbReference type="OrthoDB" id="96086at2759"/>
<sequence>MWKHEIKPLQERYGCQIYGNKCAWWNAELSVKFLKFPFANRPNLDENILLIWDAFSGHWTTEVEEYAASINVILLKVECSFKGYDCKWFCKIGILGDTRVEEDEMATEHIESAIVEELEKCNLAGGQVDSDDDIGSGDEHSSDSE</sequence>
<name>A0A9W6TS11_9STRA</name>
<feature type="region of interest" description="Disordered" evidence="1">
    <location>
        <begin position="125"/>
        <end position="145"/>
    </location>
</feature>
<evidence type="ECO:0000313" key="3">
    <source>
        <dbReference type="Proteomes" id="UP001165083"/>
    </source>
</evidence>
<evidence type="ECO:0000313" key="2">
    <source>
        <dbReference type="EMBL" id="GMF18543.1"/>
    </source>
</evidence>
<keyword evidence="3" id="KW-1185">Reference proteome</keyword>
<dbReference type="Proteomes" id="UP001165083">
    <property type="component" value="Unassembled WGS sequence"/>
</dbReference>
<protein>
    <submittedName>
        <fullName evidence="2">Unnamed protein product</fullName>
    </submittedName>
</protein>
<reference evidence="2" key="1">
    <citation type="submission" date="2023-04" db="EMBL/GenBank/DDBJ databases">
        <title>Phytophthora lilii NBRC 32176.</title>
        <authorList>
            <person name="Ichikawa N."/>
            <person name="Sato H."/>
            <person name="Tonouchi N."/>
        </authorList>
    </citation>
    <scope>NUCLEOTIDE SEQUENCE</scope>
    <source>
        <strain evidence="2">NBRC 32176</strain>
    </source>
</reference>
<proteinExistence type="predicted"/>
<dbReference type="EMBL" id="BSXW01000319">
    <property type="protein sequence ID" value="GMF18543.1"/>
    <property type="molecule type" value="Genomic_DNA"/>
</dbReference>
<dbReference type="AlphaFoldDB" id="A0A9W6TS11"/>
<organism evidence="2 3">
    <name type="scientific">Phytophthora lilii</name>
    <dbReference type="NCBI Taxonomy" id="2077276"/>
    <lineage>
        <taxon>Eukaryota</taxon>
        <taxon>Sar</taxon>
        <taxon>Stramenopiles</taxon>
        <taxon>Oomycota</taxon>
        <taxon>Peronosporomycetes</taxon>
        <taxon>Peronosporales</taxon>
        <taxon>Peronosporaceae</taxon>
        <taxon>Phytophthora</taxon>
    </lineage>
</organism>
<comment type="caution">
    <text evidence="2">The sequence shown here is derived from an EMBL/GenBank/DDBJ whole genome shotgun (WGS) entry which is preliminary data.</text>
</comment>
<evidence type="ECO:0000256" key="1">
    <source>
        <dbReference type="SAM" id="MobiDB-lite"/>
    </source>
</evidence>
<gene>
    <name evidence="2" type="ORF">Plil01_000694800</name>
</gene>
<accession>A0A9W6TS11</accession>